<reference evidence="2 3" key="2">
    <citation type="submission" date="2020-07" db="EMBL/GenBank/DDBJ databases">
        <title>Genome assembly of wild tea tree DASZ reveals pedigree and selection history of tea varieties.</title>
        <authorList>
            <person name="Zhang W."/>
        </authorList>
    </citation>
    <scope>NUCLEOTIDE SEQUENCE [LARGE SCALE GENOMIC DNA]</scope>
    <source>
        <strain evidence="3">cv. G240</strain>
        <tissue evidence="2">Leaf</tissue>
    </source>
</reference>
<comment type="caution">
    <text evidence="2">The sequence shown here is derived from an EMBL/GenBank/DDBJ whole genome shotgun (WGS) entry which is preliminary data.</text>
</comment>
<proteinExistence type="predicted"/>
<keyword evidence="3" id="KW-1185">Reference proteome</keyword>
<sequence length="95" mass="10862">MNKANKAKPRDNEEGLLMKLNRETGQNIPRSPDHQIKTSPDHQIKTSPDHQTINSADLILHKFPKFCRLTDLSPDQHPQQIKQKPRSAKAAHLKI</sequence>
<reference evidence="3" key="1">
    <citation type="journal article" date="2020" name="Nat. Commun.">
        <title>Genome assembly of wild tea tree DASZ reveals pedigree and selection history of tea varieties.</title>
        <authorList>
            <person name="Zhang W."/>
            <person name="Zhang Y."/>
            <person name="Qiu H."/>
            <person name="Guo Y."/>
            <person name="Wan H."/>
            <person name="Zhang X."/>
            <person name="Scossa F."/>
            <person name="Alseekh S."/>
            <person name="Zhang Q."/>
            <person name="Wang P."/>
            <person name="Xu L."/>
            <person name="Schmidt M.H."/>
            <person name="Jia X."/>
            <person name="Li D."/>
            <person name="Zhu A."/>
            <person name="Guo F."/>
            <person name="Chen W."/>
            <person name="Ni D."/>
            <person name="Usadel B."/>
            <person name="Fernie A.R."/>
            <person name="Wen W."/>
        </authorList>
    </citation>
    <scope>NUCLEOTIDE SEQUENCE [LARGE SCALE GENOMIC DNA]</scope>
    <source>
        <strain evidence="3">cv. G240</strain>
    </source>
</reference>
<feature type="compositionally biased region" description="Basic and acidic residues" evidence="1">
    <location>
        <begin position="31"/>
        <end position="48"/>
    </location>
</feature>
<gene>
    <name evidence="2" type="ORF">HYC85_029569</name>
</gene>
<protein>
    <submittedName>
        <fullName evidence="2">Uncharacterized protein</fullName>
    </submittedName>
</protein>
<evidence type="ECO:0000313" key="2">
    <source>
        <dbReference type="EMBL" id="KAF5933398.1"/>
    </source>
</evidence>
<feature type="compositionally biased region" description="Basic residues" evidence="1">
    <location>
        <begin position="83"/>
        <end position="95"/>
    </location>
</feature>
<evidence type="ECO:0000313" key="3">
    <source>
        <dbReference type="Proteomes" id="UP000593564"/>
    </source>
</evidence>
<evidence type="ECO:0000256" key="1">
    <source>
        <dbReference type="SAM" id="MobiDB-lite"/>
    </source>
</evidence>
<dbReference type="Proteomes" id="UP000593564">
    <property type="component" value="Unassembled WGS sequence"/>
</dbReference>
<dbReference type="EMBL" id="JACBKZ010000014">
    <property type="protein sequence ID" value="KAF5933398.1"/>
    <property type="molecule type" value="Genomic_DNA"/>
</dbReference>
<feature type="region of interest" description="Disordered" evidence="1">
    <location>
        <begin position="71"/>
        <end position="95"/>
    </location>
</feature>
<dbReference type="AlphaFoldDB" id="A0A7J7G0T7"/>
<feature type="region of interest" description="Disordered" evidence="1">
    <location>
        <begin position="22"/>
        <end position="49"/>
    </location>
</feature>
<accession>A0A7J7G0T7</accession>
<name>A0A7J7G0T7_CAMSI</name>
<organism evidence="2 3">
    <name type="scientific">Camellia sinensis</name>
    <name type="common">Tea plant</name>
    <name type="synonym">Thea sinensis</name>
    <dbReference type="NCBI Taxonomy" id="4442"/>
    <lineage>
        <taxon>Eukaryota</taxon>
        <taxon>Viridiplantae</taxon>
        <taxon>Streptophyta</taxon>
        <taxon>Embryophyta</taxon>
        <taxon>Tracheophyta</taxon>
        <taxon>Spermatophyta</taxon>
        <taxon>Magnoliopsida</taxon>
        <taxon>eudicotyledons</taxon>
        <taxon>Gunneridae</taxon>
        <taxon>Pentapetalae</taxon>
        <taxon>asterids</taxon>
        <taxon>Ericales</taxon>
        <taxon>Theaceae</taxon>
        <taxon>Camellia</taxon>
    </lineage>
</organism>